<dbReference type="GO" id="GO:0000976">
    <property type="term" value="F:transcription cis-regulatory region binding"/>
    <property type="evidence" value="ECO:0007669"/>
    <property type="project" value="TreeGrafter"/>
</dbReference>
<keyword evidence="3" id="KW-0804">Transcription</keyword>
<evidence type="ECO:0000256" key="1">
    <source>
        <dbReference type="ARBA" id="ARBA00023015"/>
    </source>
</evidence>
<evidence type="ECO:0000313" key="7">
    <source>
        <dbReference type="EMBL" id="SOE59705.1"/>
    </source>
</evidence>
<dbReference type="Pfam" id="PF00440">
    <property type="entry name" value="TetR_N"/>
    <property type="match status" value="1"/>
</dbReference>
<dbReference type="AlphaFoldDB" id="A0A2C8Z7C8"/>
<dbReference type="PROSITE" id="PS50977">
    <property type="entry name" value="HTH_TETR_2"/>
    <property type="match status" value="1"/>
</dbReference>
<dbReference type="SUPFAM" id="SSF46689">
    <property type="entry name" value="Homeodomain-like"/>
    <property type="match status" value="1"/>
</dbReference>
<evidence type="ECO:0000256" key="4">
    <source>
        <dbReference type="PROSITE-ProRule" id="PRU00335"/>
    </source>
</evidence>
<keyword evidence="2 4" id="KW-0238">DNA-binding</keyword>
<gene>
    <name evidence="7" type="ORF">SAMN06296378_0976</name>
</gene>
<evidence type="ECO:0000256" key="2">
    <source>
        <dbReference type="ARBA" id="ARBA00023125"/>
    </source>
</evidence>
<dbReference type="InterPro" id="IPR050109">
    <property type="entry name" value="HTH-type_TetR-like_transc_reg"/>
</dbReference>
<dbReference type="PANTHER" id="PTHR30055">
    <property type="entry name" value="HTH-TYPE TRANSCRIPTIONAL REGULATOR RUTR"/>
    <property type="match status" value="1"/>
</dbReference>
<dbReference type="EMBL" id="OCST01000002">
    <property type="protein sequence ID" value="SOE59705.1"/>
    <property type="molecule type" value="Genomic_DNA"/>
</dbReference>
<proteinExistence type="predicted"/>
<dbReference type="InterPro" id="IPR009057">
    <property type="entry name" value="Homeodomain-like_sf"/>
</dbReference>
<feature type="compositionally biased region" description="Polar residues" evidence="5">
    <location>
        <begin position="7"/>
        <end position="27"/>
    </location>
</feature>
<feature type="region of interest" description="Disordered" evidence="5">
    <location>
        <begin position="1"/>
        <end position="30"/>
    </location>
</feature>
<dbReference type="Gene3D" id="1.10.357.10">
    <property type="entry name" value="Tetracycline Repressor, domain 2"/>
    <property type="match status" value="1"/>
</dbReference>
<evidence type="ECO:0000256" key="5">
    <source>
        <dbReference type="SAM" id="MobiDB-lite"/>
    </source>
</evidence>
<dbReference type="Proteomes" id="UP000219440">
    <property type="component" value="Unassembled WGS sequence"/>
</dbReference>
<reference evidence="7 8" key="1">
    <citation type="submission" date="2017-09" db="EMBL/GenBank/DDBJ databases">
        <authorList>
            <person name="Ehlers B."/>
            <person name="Leendertz F.H."/>
        </authorList>
    </citation>
    <scope>NUCLEOTIDE SEQUENCE [LARGE SCALE GENOMIC DNA]</scope>
    <source>
        <strain evidence="7 8">CGMCC 1.05381</strain>
    </source>
</reference>
<evidence type="ECO:0000259" key="6">
    <source>
        <dbReference type="PROSITE" id="PS50977"/>
    </source>
</evidence>
<feature type="domain" description="HTH tetR-type" evidence="6">
    <location>
        <begin position="33"/>
        <end position="92"/>
    </location>
</feature>
<sequence length="222" mass="24788">MRATGNPDFQSNRTDFRSNRTLASKASTDPRAEHTRHMVFAAVRQLISDRNASVTMADIVRVARISRSTFYAHFGSLDDLAVEVLRSQFDEINGLDVDWRREDLIPGRAAARLGFGRLVAHIVDNFPLYWSALQTPHTRSAYDELVESYSIRLMDSVITVGGAPDDVDAKLVSTFVAGGAMTLISAWMRGQIELSDDDLVRQLVDLLPPWILESPIKETTHS</sequence>
<keyword evidence="1" id="KW-0805">Transcription regulation</keyword>
<dbReference type="RefSeq" id="WP_179691796.1">
    <property type="nucleotide sequence ID" value="NZ_BMLC01000001.1"/>
</dbReference>
<keyword evidence="8" id="KW-1185">Reference proteome</keyword>
<dbReference type="GO" id="GO:0003700">
    <property type="term" value="F:DNA-binding transcription factor activity"/>
    <property type="evidence" value="ECO:0007669"/>
    <property type="project" value="TreeGrafter"/>
</dbReference>
<dbReference type="InterPro" id="IPR001647">
    <property type="entry name" value="HTH_TetR"/>
</dbReference>
<evidence type="ECO:0000256" key="3">
    <source>
        <dbReference type="ARBA" id="ARBA00023163"/>
    </source>
</evidence>
<evidence type="ECO:0000313" key="8">
    <source>
        <dbReference type="Proteomes" id="UP000219440"/>
    </source>
</evidence>
<dbReference type="PANTHER" id="PTHR30055:SF234">
    <property type="entry name" value="HTH-TYPE TRANSCRIPTIONAL REGULATOR BETI"/>
    <property type="match status" value="1"/>
</dbReference>
<feature type="DNA-binding region" description="H-T-H motif" evidence="4">
    <location>
        <begin position="55"/>
        <end position="74"/>
    </location>
</feature>
<organism evidence="7 8">
    <name type="scientific">Salinibacterium xinjiangense</name>
    <dbReference type="NCBI Taxonomy" id="386302"/>
    <lineage>
        <taxon>Bacteria</taxon>
        <taxon>Bacillati</taxon>
        <taxon>Actinomycetota</taxon>
        <taxon>Actinomycetes</taxon>
        <taxon>Micrococcales</taxon>
        <taxon>Microbacteriaceae</taxon>
        <taxon>Salinibacterium</taxon>
    </lineage>
</organism>
<accession>A0A2C8Z7C8</accession>
<protein>
    <submittedName>
        <fullName evidence="7">Transcriptional regulator, TetR family</fullName>
    </submittedName>
</protein>
<name>A0A2C8Z7C8_9MICO</name>